<evidence type="ECO:0000313" key="7">
    <source>
        <dbReference type="EMBL" id="KAA0184303.1"/>
    </source>
</evidence>
<sequence>MYNKSLTESGGICLINLWPNGTPAFPGYSHLPSVPGQAVRINDNRSLQKEMHHVIAKLNACDPAAIRPDEPNRTSPVKSKEDRSAQQPAVRVTPKLEAGSGEVCHVPVGSHHLNAESSDEDFFDAEEANAEFSVYLPPTNESVGGKSDQTESETYSRSLSASRSDSASIISTSLGDENNEIPSVNEVAYEYESDVYGTDDDEDDAESQMKVSAKTRKPLREARVIQPRIRRHDSRSATLVPSGDRSSDSKPLSSSLRTQVQNEMEDKNAVLIPKRQLSRPRRTVIPPRPNYSLNLWSIMKNCIGKELTKIPMPVNFSEPLSMLQRLTEDFEYSCCLDRAAQCQDTLEQMAHVAAFTVSAYATTALRVNKPFNPILGETYECDRTDDLGWRSLAEQVSHHPPKCALHCESNAWYCWFEFSMNTKFRGKYLQINPVGTCHLVFRNTGHHYTWQKIPLTVHNIIVGRLWIDNSGEMDIINHNTDEKCHLSYKAYSYFSSETPRRVTGAITDKSGAVRYVLNGTWDESMEYAPVVSTRQPRNGKPIIETGPASVAWQRNPLPPDAERMHYFTLLALQLNEEEPGVCPTDCRLRPDQRLMEIGKWDEANREKVVLEEKQRRRRRQMAASLAAKALGISDAPSENVDSNATKRSSVAPNDVLILTPSVINSFLDQADSAHRPMWFERQFDRDTGELVFVFNGKYWEAKANQDWSMCPDIF</sequence>
<dbReference type="InterPro" id="IPR000648">
    <property type="entry name" value="Oxysterol-bd"/>
</dbReference>
<dbReference type="EMBL" id="LUCM01011193">
    <property type="protein sequence ID" value="KAA0184303.1"/>
    <property type="molecule type" value="Genomic_DNA"/>
</dbReference>
<evidence type="ECO:0000256" key="2">
    <source>
        <dbReference type="ARBA" id="ARBA00022553"/>
    </source>
</evidence>
<dbReference type="PANTHER" id="PTHR10972">
    <property type="entry name" value="OXYSTEROL-BINDING PROTEIN-RELATED"/>
    <property type="match status" value="1"/>
</dbReference>
<dbReference type="Proteomes" id="UP000728185">
    <property type="component" value="Unassembled WGS sequence"/>
</dbReference>
<dbReference type="PANTHER" id="PTHR10972:SF205">
    <property type="entry name" value="OXYSTEROL-BINDING PROTEIN 1"/>
    <property type="match status" value="1"/>
</dbReference>
<keyword evidence="5" id="KW-0813">Transport</keyword>
<dbReference type="GO" id="GO:0006869">
    <property type="term" value="P:lipid transport"/>
    <property type="evidence" value="ECO:0007669"/>
    <property type="project" value="UniProtKB-KW"/>
</dbReference>
<dbReference type="InterPro" id="IPR037239">
    <property type="entry name" value="OSBP_sf"/>
</dbReference>
<protein>
    <recommendedName>
        <fullName evidence="5">Oxysterol-binding protein</fullName>
    </recommendedName>
</protein>
<evidence type="ECO:0000256" key="5">
    <source>
        <dbReference type="RuleBase" id="RU003845"/>
    </source>
</evidence>
<dbReference type="PROSITE" id="PS01013">
    <property type="entry name" value="OSBP"/>
    <property type="match status" value="1"/>
</dbReference>
<dbReference type="GO" id="GO:0005886">
    <property type="term" value="C:plasma membrane"/>
    <property type="evidence" value="ECO:0007669"/>
    <property type="project" value="TreeGrafter"/>
</dbReference>
<dbReference type="AlphaFoldDB" id="A0A8E0RJC7"/>
<feature type="compositionally biased region" description="Basic and acidic residues" evidence="6">
    <location>
        <begin position="67"/>
        <end position="84"/>
    </location>
</feature>
<keyword evidence="2" id="KW-0597">Phosphoprotein</keyword>
<dbReference type="GO" id="GO:0005829">
    <property type="term" value="C:cytosol"/>
    <property type="evidence" value="ECO:0007669"/>
    <property type="project" value="TreeGrafter"/>
</dbReference>
<name>A0A8E0RJC7_9TREM</name>
<evidence type="ECO:0000256" key="6">
    <source>
        <dbReference type="SAM" id="MobiDB-lite"/>
    </source>
</evidence>
<evidence type="ECO:0000256" key="1">
    <source>
        <dbReference type="ARBA" id="ARBA00008842"/>
    </source>
</evidence>
<keyword evidence="5" id="KW-0445">Lipid transport</keyword>
<feature type="region of interest" description="Disordered" evidence="6">
    <location>
        <begin position="63"/>
        <end position="90"/>
    </location>
</feature>
<dbReference type="GO" id="GO:0032934">
    <property type="term" value="F:sterol binding"/>
    <property type="evidence" value="ECO:0007669"/>
    <property type="project" value="TreeGrafter"/>
</dbReference>
<proteinExistence type="inferred from homology"/>
<keyword evidence="8" id="KW-1185">Reference proteome</keyword>
<reference evidence="7" key="1">
    <citation type="submission" date="2019-05" db="EMBL/GenBank/DDBJ databases">
        <title>Annotation for the trematode Fasciolopsis buski.</title>
        <authorList>
            <person name="Choi Y.-J."/>
        </authorList>
    </citation>
    <scope>NUCLEOTIDE SEQUENCE</scope>
    <source>
        <strain evidence="7">HT</strain>
        <tissue evidence="7">Whole worm</tissue>
    </source>
</reference>
<dbReference type="Gene3D" id="2.40.160.120">
    <property type="match status" value="1"/>
</dbReference>
<organism evidence="7 8">
    <name type="scientific">Fasciolopsis buskii</name>
    <dbReference type="NCBI Taxonomy" id="27845"/>
    <lineage>
        <taxon>Eukaryota</taxon>
        <taxon>Metazoa</taxon>
        <taxon>Spiralia</taxon>
        <taxon>Lophotrochozoa</taxon>
        <taxon>Platyhelminthes</taxon>
        <taxon>Trematoda</taxon>
        <taxon>Digenea</taxon>
        <taxon>Plagiorchiida</taxon>
        <taxon>Echinostomata</taxon>
        <taxon>Echinostomatoidea</taxon>
        <taxon>Fasciolidae</taxon>
        <taxon>Fasciolopsis</taxon>
    </lineage>
</organism>
<keyword evidence="3" id="KW-0446">Lipid-binding</keyword>
<evidence type="ECO:0000313" key="8">
    <source>
        <dbReference type="Proteomes" id="UP000728185"/>
    </source>
</evidence>
<gene>
    <name evidence="7" type="ORF">FBUS_08594</name>
</gene>
<dbReference type="InterPro" id="IPR018494">
    <property type="entry name" value="Oxysterol-bd_CS"/>
</dbReference>
<dbReference type="SUPFAM" id="SSF144000">
    <property type="entry name" value="Oxysterol-binding protein-like"/>
    <property type="match status" value="2"/>
</dbReference>
<comment type="caution">
    <text evidence="7">The sequence shown here is derived from an EMBL/GenBank/DDBJ whole genome shotgun (WGS) entry which is preliminary data.</text>
</comment>
<accession>A0A8E0RJC7</accession>
<feature type="region of interest" description="Disordered" evidence="6">
    <location>
        <begin position="133"/>
        <end position="165"/>
    </location>
</feature>
<evidence type="ECO:0000256" key="3">
    <source>
        <dbReference type="ARBA" id="ARBA00023121"/>
    </source>
</evidence>
<feature type="region of interest" description="Disordered" evidence="6">
    <location>
        <begin position="196"/>
        <end position="259"/>
    </location>
</feature>
<feature type="compositionally biased region" description="Low complexity" evidence="6">
    <location>
        <begin position="152"/>
        <end position="165"/>
    </location>
</feature>
<evidence type="ECO:0000256" key="4">
    <source>
        <dbReference type="RuleBase" id="RU003844"/>
    </source>
</evidence>
<comment type="similarity">
    <text evidence="1 4">Belongs to the OSBP family.</text>
</comment>
<feature type="compositionally biased region" description="Acidic residues" evidence="6">
    <location>
        <begin position="196"/>
        <end position="206"/>
    </location>
</feature>
<dbReference type="OrthoDB" id="1854502at2759"/>
<dbReference type="Pfam" id="PF01237">
    <property type="entry name" value="Oxysterol_BP"/>
    <property type="match status" value="1"/>
</dbReference>
<dbReference type="GO" id="GO:0097038">
    <property type="term" value="C:perinuclear endoplasmic reticulum"/>
    <property type="evidence" value="ECO:0007669"/>
    <property type="project" value="TreeGrafter"/>
</dbReference>
<dbReference type="FunFam" id="2.40.160.120:FF:000031">
    <property type="entry name" value="Oxysterol-binding protein 2"/>
    <property type="match status" value="1"/>
</dbReference>